<reference evidence="1 2" key="1">
    <citation type="journal article" date="2019" name="Microorganisms">
        <title>Paenibacillus lutrae sp. nov., A Chitinolytic Species Isolated from A River Otter in Castril Natural Park, Granada, Spain.</title>
        <authorList>
            <person name="Rodriguez M."/>
            <person name="Reina J.C."/>
            <person name="Bejar V."/>
            <person name="Llamas I."/>
        </authorList>
    </citation>
    <scope>NUCLEOTIDE SEQUENCE [LARGE SCALE GENOMIC DNA]</scope>
    <source>
        <strain evidence="1 2">N10</strain>
    </source>
</reference>
<comment type="caution">
    <text evidence="1">The sequence shown here is derived from an EMBL/GenBank/DDBJ whole genome shotgun (WGS) entry which is preliminary data.</text>
</comment>
<dbReference type="Proteomes" id="UP000490800">
    <property type="component" value="Unassembled WGS sequence"/>
</dbReference>
<name>A0A7X3FJH5_9BACL</name>
<dbReference type="EMBL" id="RHLK01000008">
    <property type="protein sequence ID" value="MVP00795.1"/>
    <property type="molecule type" value="Genomic_DNA"/>
</dbReference>
<protein>
    <submittedName>
        <fullName evidence="1">Uncharacterized protein</fullName>
    </submittedName>
</protein>
<evidence type="ECO:0000313" key="1">
    <source>
        <dbReference type="EMBL" id="MVP00795.1"/>
    </source>
</evidence>
<accession>A0A7X3FJH5</accession>
<proteinExistence type="predicted"/>
<keyword evidence="2" id="KW-1185">Reference proteome</keyword>
<evidence type="ECO:0000313" key="2">
    <source>
        <dbReference type="Proteomes" id="UP000490800"/>
    </source>
</evidence>
<dbReference type="AlphaFoldDB" id="A0A7X3FJH5"/>
<sequence>MNRDQLVRFGLIGTGHSLYFEVNGGAFKVSGRMIELVYKHQDKEYFLTGQQQRYQDIITYKDVEFTFDPSGAEGNGQNHILQYNFGYKNELMINGIRFNLQAICKIPMDGRPMYFNFKLVADTSLDGQLEIRRNGITVDSINAPLSKNKGGEMNWILQ</sequence>
<gene>
    <name evidence="1" type="ORF">EDM21_14890</name>
</gene>
<organism evidence="1 2">
    <name type="scientific">Paenibacillus lutrae</name>
    <dbReference type="NCBI Taxonomy" id="2078573"/>
    <lineage>
        <taxon>Bacteria</taxon>
        <taxon>Bacillati</taxon>
        <taxon>Bacillota</taxon>
        <taxon>Bacilli</taxon>
        <taxon>Bacillales</taxon>
        <taxon>Paenibacillaceae</taxon>
        <taxon>Paenibacillus</taxon>
    </lineage>
</organism>